<evidence type="ECO:0000256" key="2">
    <source>
        <dbReference type="ARBA" id="ARBA00011900"/>
    </source>
</evidence>
<dbReference type="AlphaFoldDB" id="A0A558BJQ5"/>
<keyword evidence="9" id="KW-1185">Reference proteome</keyword>
<dbReference type="GO" id="GO:0032259">
    <property type="term" value="P:methylation"/>
    <property type="evidence" value="ECO:0007669"/>
    <property type="project" value="UniProtKB-KW"/>
</dbReference>
<feature type="domain" description="DNA methylase N-4/N-6" evidence="7">
    <location>
        <begin position="115"/>
        <end position="430"/>
    </location>
</feature>
<dbReference type="PIRSF" id="PIRSF015855">
    <property type="entry name" value="TypeIII_Mtase_mKpnI"/>
    <property type="match status" value="1"/>
</dbReference>
<keyword evidence="3 8" id="KW-0489">Methyltransferase</keyword>
<keyword evidence="5" id="KW-0949">S-adenosyl-L-methionine</keyword>
<proteinExistence type="inferred from homology"/>
<dbReference type="EC" id="2.1.1.72" evidence="2"/>
<keyword evidence="4 8" id="KW-0808">Transferase</keyword>
<dbReference type="Gene3D" id="3.40.50.150">
    <property type="entry name" value="Vaccinia Virus protein VP39"/>
    <property type="match status" value="1"/>
</dbReference>
<evidence type="ECO:0000256" key="4">
    <source>
        <dbReference type="ARBA" id="ARBA00022679"/>
    </source>
</evidence>
<dbReference type="SUPFAM" id="SSF53335">
    <property type="entry name" value="S-adenosyl-L-methionine-dependent methyltransferases"/>
    <property type="match status" value="1"/>
</dbReference>
<accession>A0A558BJQ5</accession>
<evidence type="ECO:0000256" key="1">
    <source>
        <dbReference type="ARBA" id="ARBA00006594"/>
    </source>
</evidence>
<dbReference type="Proteomes" id="UP000317624">
    <property type="component" value="Unassembled WGS sequence"/>
</dbReference>
<dbReference type="GO" id="GO:0003677">
    <property type="term" value="F:DNA binding"/>
    <property type="evidence" value="ECO:0007669"/>
    <property type="project" value="InterPro"/>
</dbReference>
<protein>
    <recommendedName>
        <fullName evidence="2">site-specific DNA-methyltransferase (adenine-specific)</fullName>
        <ecNumber evidence="2">2.1.1.72</ecNumber>
    </recommendedName>
</protein>
<evidence type="ECO:0000256" key="3">
    <source>
        <dbReference type="ARBA" id="ARBA00022603"/>
    </source>
</evidence>
<dbReference type="EMBL" id="VMRJ01000009">
    <property type="protein sequence ID" value="TVT36751.1"/>
    <property type="molecule type" value="Genomic_DNA"/>
</dbReference>
<evidence type="ECO:0000313" key="8">
    <source>
        <dbReference type="EMBL" id="TVT36751.1"/>
    </source>
</evidence>
<dbReference type="Pfam" id="PF01555">
    <property type="entry name" value="N6_N4_Mtase"/>
    <property type="match status" value="1"/>
</dbReference>
<evidence type="ECO:0000259" key="7">
    <source>
        <dbReference type="Pfam" id="PF01555"/>
    </source>
</evidence>
<evidence type="ECO:0000313" key="9">
    <source>
        <dbReference type="Proteomes" id="UP000317624"/>
    </source>
</evidence>
<dbReference type="GO" id="GO:0009007">
    <property type="term" value="F:site-specific DNA-methyltransferase (adenine-specific) activity"/>
    <property type="evidence" value="ECO:0007669"/>
    <property type="project" value="UniProtKB-EC"/>
</dbReference>
<dbReference type="GO" id="GO:0008170">
    <property type="term" value="F:N-methyltransferase activity"/>
    <property type="evidence" value="ECO:0007669"/>
    <property type="project" value="InterPro"/>
</dbReference>
<dbReference type="InterPro" id="IPR002295">
    <property type="entry name" value="N4/N6-MTase_EcoPI_Mod-like"/>
</dbReference>
<dbReference type="OrthoDB" id="9773060at2"/>
<dbReference type="RefSeq" id="WP_144853394.1">
    <property type="nucleotide sequence ID" value="NZ_VMRJ01000009.1"/>
</dbReference>
<dbReference type="InterPro" id="IPR002052">
    <property type="entry name" value="DNA_methylase_N6_adenine_CS"/>
</dbReference>
<dbReference type="InterPro" id="IPR029063">
    <property type="entry name" value="SAM-dependent_MTases_sf"/>
</dbReference>
<dbReference type="PRINTS" id="PR00506">
    <property type="entry name" value="D21N6MTFRASE"/>
</dbReference>
<evidence type="ECO:0000256" key="5">
    <source>
        <dbReference type="ARBA" id="ARBA00022691"/>
    </source>
</evidence>
<comment type="caution">
    <text evidence="8">The sequence shown here is derived from an EMBL/GenBank/DDBJ whole genome shotgun (WGS) entry which is preliminary data.</text>
</comment>
<sequence length="619" mass="68949">MSERIVPGKGEQNILKEKLLALCPEIFQDGKLNVEALQTLLPDELEDEEQQREHFGLNWPGKTRARQLALQKPVGSTLKPCPGEGVNEEATQNVFIEGDNLEVLKLLREAYSDQVKMIYIDPPYNTGNDFVYKDSFEDSVEDYLAKTGQKDGKTLLVANPKAAGRFHSNWLNFMLPRLRIAKDLMKETGVIFVSIGSDEVSNLKAVMNEVFGEENFIGEFVWQSKKGGGSDSGGIVSDHEYVLCFGNSTVKSALSRVQIVAEELDKTDAIGQYRRGRELNKWGANSRREDRPTMWFSVPGPNSEQVFPIRNDGSEGCWRFGKKKMDEFVSKGNAEFVRRDDGTYIAYEKIRTTDPRTKPYRTYLSDTGTTADGSKTVKEIFEGNKVFDFAKPVKLLKQLISIGATGDEIILDFFAGSGTTAQAVMELNAEQELNLSYVCVQLPESIDSNHTAYKLGYRTVSQITKDRLRKVSNALVAKGGDDSGLGFAAYELAKSNFNVTKSYVGSDVGQLTIGFQQATDKPLVEGWTKADLTTEIMLLEGFPLHSRQEPQVQLMENEVVAITSDFNANTLYVCLDAQMQDDTVEALALGREDVLVCLDDALTDLQKVRLDDKLTLKTV</sequence>
<reference evidence="8 9" key="1">
    <citation type="submission" date="2019-07" db="EMBL/GenBank/DDBJ databases">
        <title>Hymenobacter sp. straun FUR1 Genome sequencing and assembly.</title>
        <authorList>
            <person name="Chhetri G."/>
        </authorList>
    </citation>
    <scope>NUCLEOTIDE SEQUENCE [LARGE SCALE GENOMIC DNA]</scope>
    <source>
        <strain evidence="8 9">Fur1</strain>
    </source>
</reference>
<evidence type="ECO:0000256" key="6">
    <source>
        <dbReference type="ARBA" id="ARBA00047942"/>
    </source>
</evidence>
<comment type="catalytic activity">
    <reaction evidence="6">
        <text>a 2'-deoxyadenosine in DNA + S-adenosyl-L-methionine = an N(6)-methyl-2'-deoxyadenosine in DNA + S-adenosyl-L-homocysteine + H(+)</text>
        <dbReference type="Rhea" id="RHEA:15197"/>
        <dbReference type="Rhea" id="RHEA-COMP:12418"/>
        <dbReference type="Rhea" id="RHEA-COMP:12419"/>
        <dbReference type="ChEBI" id="CHEBI:15378"/>
        <dbReference type="ChEBI" id="CHEBI:57856"/>
        <dbReference type="ChEBI" id="CHEBI:59789"/>
        <dbReference type="ChEBI" id="CHEBI:90615"/>
        <dbReference type="ChEBI" id="CHEBI:90616"/>
        <dbReference type="EC" id="2.1.1.72"/>
    </reaction>
</comment>
<dbReference type="PROSITE" id="PS00092">
    <property type="entry name" value="N6_MTASE"/>
    <property type="match status" value="1"/>
</dbReference>
<gene>
    <name evidence="8" type="ORF">FNT36_24880</name>
</gene>
<dbReference type="InterPro" id="IPR002941">
    <property type="entry name" value="DNA_methylase_N4/N6"/>
</dbReference>
<organism evidence="8 9">
    <name type="scientific">Hymenobacter setariae</name>
    <dbReference type="NCBI Taxonomy" id="2594794"/>
    <lineage>
        <taxon>Bacteria</taxon>
        <taxon>Pseudomonadati</taxon>
        <taxon>Bacteroidota</taxon>
        <taxon>Cytophagia</taxon>
        <taxon>Cytophagales</taxon>
        <taxon>Hymenobacteraceae</taxon>
        <taxon>Hymenobacter</taxon>
    </lineage>
</organism>
<name>A0A558BJQ5_9BACT</name>
<comment type="similarity">
    <text evidence="1">Belongs to the N(4)/N(6)-methyltransferase family.</text>
</comment>